<dbReference type="EMBL" id="MHMT01000018">
    <property type="protein sequence ID" value="OGZ32498.1"/>
    <property type="molecule type" value="Genomic_DNA"/>
</dbReference>
<evidence type="ECO:0000313" key="2">
    <source>
        <dbReference type="Proteomes" id="UP000177810"/>
    </source>
</evidence>
<accession>A0A1G2F4H6</accession>
<dbReference type="STRING" id="1801990.A2V69_02210"/>
<comment type="caution">
    <text evidence="1">The sequence shown here is derived from an EMBL/GenBank/DDBJ whole genome shotgun (WGS) entry which is preliminary data.</text>
</comment>
<dbReference type="InterPro" id="IPR038735">
    <property type="entry name" value="MSMEG_1276-like_NTP-PPase_dom"/>
</dbReference>
<evidence type="ECO:0008006" key="3">
    <source>
        <dbReference type="Google" id="ProtNLM"/>
    </source>
</evidence>
<dbReference type="CDD" id="cd11532">
    <property type="entry name" value="NTP-PPase_COG4997"/>
    <property type="match status" value="1"/>
</dbReference>
<sequence length="112" mass="13433">MIKEYKKLVRDRIPEIIREAGEEPRVRTLSQETFLGIVKIKINEEARELLQAEDREQIINEIVDIQELIDTLIREMGISKFELWELQKRKNKERGGFKKRLFLIKTETEPRP</sequence>
<gene>
    <name evidence="1" type="ORF">A2V69_02210</name>
</gene>
<organism evidence="1 2">
    <name type="scientific">Candidatus Portnoybacteria bacterium RBG_13_40_8</name>
    <dbReference type="NCBI Taxonomy" id="1801990"/>
    <lineage>
        <taxon>Bacteria</taxon>
        <taxon>Candidatus Portnoyibacteriota</taxon>
    </lineage>
</organism>
<reference evidence="1 2" key="1">
    <citation type="journal article" date="2016" name="Nat. Commun.">
        <title>Thousands of microbial genomes shed light on interconnected biogeochemical processes in an aquifer system.</title>
        <authorList>
            <person name="Anantharaman K."/>
            <person name="Brown C.T."/>
            <person name="Hug L.A."/>
            <person name="Sharon I."/>
            <person name="Castelle C.J."/>
            <person name="Probst A.J."/>
            <person name="Thomas B.C."/>
            <person name="Singh A."/>
            <person name="Wilkins M.J."/>
            <person name="Karaoz U."/>
            <person name="Brodie E.L."/>
            <person name="Williams K.H."/>
            <person name="Hubbard S.S."/>
            <person name="Banfield J.F."/>
        </authorList>
    </citation>
    <scope>NUCLEOTIDE SEQUENCE [LARGE SCALE GENOMIC DNA]</scope>
</reference>
<dbReference type="Pfam" id="PF01503">
    <property type="entry name" value="PRA-PH"/>
    <property type="match status" value="1"/>
</dbReference>
<evidence type="ECO:0000313" key="1">
    <source>
        <dbReference type="EMBL" id="OGZ32498.1"/>
    </source>
</evidence>
<proteinExistence type="predicted"/>
<protein>
    <recommendedName>
        <fullName evidence="3">Phosphoribosyl-ATP pyrophosphohydrolase</fullName>
    </recommendedName>
</protein>
<dbReference type="Proteomes" id="UP000177810">
    <property type="component" value="Unassembled WGS sequence"/>
</dbReference>
<name>A0A1G2F4H6_9BACT</name>
<dbReference type="InterPro" id="IPR021130">
    <property type="entry name" value="PRib-ATP_PPHydrolase-like"/>
</dbReference>
<dbReference type="AlphaFoldDB" id="A0A1G2F4H6"/>